<dbReference type="InterPro" id="IPR023299">
    <property type="entry name" value="ATPase_P-typ_cyto_dom_N"/>
</dbReference>
<dbReference type="GO" id="GO:0016887">
    <property type="term" value="F:ATP hydrolysis activity"/>
    <property type="evidence" value="ECO:0007669"/>
    <property type="project" value="InterPro"/>
</dbReference>
<dbReference type="SFLD" id="SFLDF00027">
    <property type="entry name" value="p-type_atpase"/>
    <property type="match status" value="1"/>
</dbReference>
<dbReference type="InterPro" id="IPR001757">
    <property type="entry name" value="P_typ_ATPase"/>
</dbReference>
<feature type="transmembrane region" description="Helical" evidence="8">
    <location>
        <begin position="901"/>
        <end position="923"/>
    </location>
</feature>
<evidence type="ECO:0000256" key="4">
    <source>
        <dbReference type="ARBA" id="ARBA00022840"/>
    </source>
</evidence>
<dbReference type="SUPFAM" id="SSF56784">
    <property type="entry name" value="HAD-like"/>
    <property type="match status" value="1"/>
</dbReference>
<dbReference type="InterPro" id="IPR008250">
    <property type="entry name" value="ATPase_P-typ_transduc_dom_A_sf"/>
</dbReference>
<evidence type="ECO:0000256" key="8">
    <source>
        <dbReference type="SAM" id="Phobius"/>
    </source>
</evidence>
<dbReference type="Pfam" id="PF00122">
    <property type="entry name" value="E1-E2_ATPase"/>
    <property type="match status" value="1"/>
</dbReference>
<evidence type="ECO:0000313" key="11">
    <source>
        <dbReference type="Proteomes" id="UP001431209"/>
    </source>
</evidence>
<dbReference type="Gene3D" id="2.70.150.10">
    <property type="entry name" value="Calcium-transporting ATPase, cytoplasmic transduction domain A"/>
    <property type="match status" value="1"/>
</dbReference>
<keyword evidence="11" id="KW-1185">Reference proteome</keyword>
<evidence type="ECO:0000256" key="6">
    <source>
        <dbReference type="ARBA" id="ARBA00022989"/>
    </source>
</evidence>
<evidence type="ECO:0000256" key="2">
    <source>
        <dbReference type="ARBA" id="ARBA00022692"/>
    </source>
</evidence>
<feature type="transmembrane region" description="Helical" evidence="8">
    <location>
        <begin position="829"/>
        <end position="849"/>
    </location>
</feature>
<accession>A0AAW2YPJ8</accession>
<dbReference type="NCBIfam" id="TIGR01494">
    <property type="entry name" value="ATPase_P-type"/>
    <property type="match status" value="2"/>
</dbReference>
<dbReference type="SUPFAM" id="SSF81660">
    <property type="entry name" value="Metal cation-transporting ATPase, ATP-binding domain N"/>
    <property type="match status" value="1"/>
</dbReference>
<feature type="transmembrane region" description="Helical" evidence="8">
    <location>
        <begin position="935"/>
        <end position="954"/>
    </location>
</feature>
<dbReference type="InterPro" id="IPR006068">
    <property type="entry name" value="ATPase_P-typ_cation-transptr_C"/>
</dbReference>
<evidence type="ECO:0000259" key="9">
    <source>
        <dbReference type="SMART" id="SM00831"/>
    </source>
</evidence>
<feature type="transmembrane region" description="Helical" evidence="8">
    <location>
        <begin position="320"/>
        <end position="345"/>
    </location>
</feature>
<feature type="domain" description="Cation-transporting P-type ATPase N-terminal" evidence="9">
    <location>
        <begin position="33"/>
        <end position="107"/>
    </location>
</feature>
<dbReference type="PRINTS" id="PR00119">
    <property type="entry name" value="CATATPASE"/>
</dbReference>
<evidence type="ECO:0000256" key="1">
    <source>
        <dbReference type="ARBA" id="ARBA00004141"/>
    </source>
</evidence>
<dbReference type="InterPro" id="IPR018303">
    <property type="entry name" value="ATPase_P-typ_P_site"/>
</dbReference>
<dbReference type="InterPro" id="IPR004014">
    <property type="entry name" value="ATPase_P-typ_cation-transptr_N"/>
</dbReference>
<feature type="transmembrane region" description="Helical" evidence="8">
    <location>
        <begin position="294"/>
        <end position="314"/>
    </location>
</feature>
<protein>
    <submittedName>
        <fullName evidence="10">Golgi membrane-typec calcium-transporting ATPase</fullName>
    </submittedName>
</protein>
<dbReference type="InterPro" id="IPR059000">
    <property type="entry name" value="ATPase_P-type_domA"/>
</dbReference>
<dbReference type="InterPro" id="IPR023214">
    <property type="entry name" value="HAD_sf"/>
</dbReference>
<dbReference type="SUPFAM" id="SSF81665">
    <property type="entry name" value="Calcium ATPase, transmembrane domain M"/>
    <property type="match status" value="1"/>
</dbReference>
<dbReference type="Proteomes" id="UP001431209">
    <property type="component" value="Unassembled WGS sequence"/>
</dbReference>
<comment type="subcellular location">
    <subcellularLocation>
        <location evidence="1">Membrane</location>
        <topology evidence="1">Multi-pass membrane protein</topology>
    </subcellularLocation>
</comment>
<comment type="caution">
    <text evidence="10">The sequence shown here is derived from an EMBL/GenBank/DDBJ whole genome shotgun (WGS) entry which is preliminary data.</text>
</comment>
<dbReference type="AlphaFoldDB" id="A0AAW2YPJ8"/>
<dbReference type="SFLD" id="SFLDS00003">
    <property type="entry name" value="Haloacid_Dehalogenase"/>
    <property type="match status" value="1"/>
</dbReference>
<keyword evidence="3" id="KW-0547">Nucleotide-binding</keyword>
<evidence type="ECO:0000256" key="7">
    <source>
        <dbReference type="ARBA" id="ARBA00023136"/>
    </source>
</evidence>
<dbReference type="SUPFAM" id="SSF81653">
    <property type="entry name" value="Calcium ATPase, transduction domain A"/>
    <property type="match status" value="1"/>
</dbReference>
<dbReference type="Gene3D" id="3.40.1110.10">
    <property type="entry name" value="Calcium-transporting ATPase, cytoplasmic domain N"/>
    <property type="match status" value="1"/>
</dbReference>
<keyword evidence="7 8" id="KW-0472">Membrane</keyword>
<dbReference type="Gene3D" id="3.40.50.1000">
    <property type="entry name" value="HAD superfamily/HAD-like"/>
    <property type="match status" value="1"/>
</dbReference>
<sequence length="957" mass="105192">MKNLKVVEESSPASLSPTGDLNEALNNKLAIDSASQLEVDVLQSVFKTDIKQGISVHEAEARRRLVGDNEIKDDDAETLLSKFLEKFKEPMILLLLGSAFVSVLVKSYDDAASITLAVIIVCTVAFIQEYRSDKALDSLKSLTQHKANVYREGVLSHVDAVELVPGDLVQFGIGDRIPADIRLVETSRLGLDESILTGETHPASKSSQALSLLSSPSPVDVDQDRFPNAVHVHQLKNIAFMGTLVTNGNAKGIVVNTGSETELGKIAELLKKMQDKKTPLQDAMETLSEQISKFSLGIVAVIFLIGVVTGKPWLEMFTMGISLAVAAIPEGLPIVVTVTLAMGVIRMAKKNAIVRRLPSVEALGACDVICVDKTGTLTRNEMTCVRAYSLADEDHLLEIKGIGYQTKDGGFCTYSREYGVKAAVQDNLKNPIRNEELRPRHPHYHTLFTIGASCNNASLAADGHLMGQPTEGALLCAAIKACIDPHHVRQQYKRIEEVPFSHEDKWMAVKCMDVVSNKPIHHIKGALEVILPKCDKYLDKHQQQVPITNGQLNTVHQVARSFAKGALRVLAVAMSDRLDDDRFTLVGLVGLMDPPRQGVKEAISTLRHGGVKVIMITGDSKHTAVSVAKQLNLIDPNDDDSDDRDDQLAISVDDLKNVNTFDSKVDRAVVYYRMAPVHKMKIIEAYQRRNHVVAMTGDGVNDAPALKLADIGIAMGLAGTDVSKEASQMILADDHFPTILGAIEEGKSIFNNIKSFLRYQLTTSVSCMVIIIICTFFGLPLPLNPMQILWINIIMDGPPAQSLGVEPVDQDVMDMPPRDTKKSIISKQMIVSVLVSAFIMVVGTLYVFMREMNADGVVTSRDTTMTFTTFVMFQIFNAFNCRSEKKSVFQIGLFRNTAFNWCVGGCVAGQLLLIYTGAMNFIFETERISVNDVAFITLVTSSVWIVDEIVKFFMRRR</sequence>
<dbReference type="SFLD" id="SFLDG00002">
    <property type="entry name" value="C1.7:_P-type_atpase_like"/>
    <property type="match status" value="1"/>
</dbReference>
<keyword evidence="5" id="KW-1278">Translocase</keyword>
<evidence type="ECO:0000313" key="10">
    <source>
        <dbReference type="EMBL" id="KAL0478989.1"/>
    </source>
</evidence>
<dbReference type="InterPro" id="IPR044492">
    <property type="entry name" value="P_typ_ATPase_HD_dom"/>
</dbReference>
<reference evidence="10 11" key="1">
    <citation type="submission" date="2024-03" db="EMBL/GenBank/DDBJ databases">
        <title>The Acrasis kona genome and developmental transcriptomes reveal deep origins of eukaryotic multicellular pathways.</title>
        <authorList>
            <person name="Sheikh S."/>
            <person name="Fu C.-J."/>
            <person name="Brown M.W."/>
            <person name="Baldauf S.L."/>
        </authorList>
    </citation>
    <scope>NUCLEOTIDE SEQUENCE [LARGE SCALE GENOMIC DNA]</scope>
    <source>
        <strain evidence="10 11">ATCC MYA-3509</strain>
    </source>
</reference>
<dbReference type="GO" id="GO:0005524">
    <property type="term" value="F:ATP binding"/>
    <property type="evidence" value="ECO:0007669"/>
    <property type="project" value="UniProtKB-KW"/>
</dbReference>
<feature type="transmembrane region" description="Helical" evidence="8">
    <location>
        <begin position="864"/>
        <end position="881"/>
    </location>
</feature>
<gene>
    <name evidence="10" type="ORF">AKO1_007864</name>
</gene>
<evidence type="ECO:0000256" key="5">
    <source>
        <dbReference type="ARBA" id="ARBA00022967"/>
    </source>
</evidence>
<dbReference type="Pfam" id="PF00690">
    <property type="entry name" value="Cation_ATPase_N"/>
    <property type="match status" value="1"/>
</dbReference>
<dbReference type="InterPro" id="IPR023298">
    <property type="entry name" value="ATPase_P-typ_TM_dom_sf"/>
</dbReference>
<dbReference type="Pfam" id="PF00689">
    <property type="entry name" value="Cation_ATPase_C"/>
    <property type="match status" value="1"/>
</dbReference>
<dbReference type="PROSITE" id="PS00154">
    <property type="entry name" value="ATPASE_E1_E2"/>
    <property type="match status" value="1"/>
</dbReference>
<evidence type="ECO:0000256" key="3">
    <source>
        <dbReference type="ARBA" id="ARBA00022741"/>
    </source>
</evidence>
<dbReference type="EMBL" id="JAOPGA020000489">
    <property type="protein sequence ID" value="KAL0478989.1"/>
    <property type="molecule type" value="Genomic_DNA"/>
</dbReference>
<keyword evidence="6 8" id="KW-1133">Transmembrane helix</keyword>
<name>A0AAW2YPJ8_9EUKA</name>
<dbReference type="Pfam" id="PF13246">
    <property type="entry name" value="Cation_ATPase"/>
    <property type="match status" value="1"/>
</dbReference>
<keyword evidence="2 8" id="KW-0812">Transmembrane</keyword>
<feature type="transmembrane region" description="Helical" evidence="8">
    <location>
        <begin position="761"/>
        <end position="781"/>
    </location>
</feature>
<keyword evidence="4" id="KW-0067">ATP-binding</keyword>
<dbReference type="InterPro" id="IPR036412">
    <property type="entry name" value="HAD-like_sf"/>
</dbReference>
<dbReference type="PRINTS" id="PR00120">
    <property type="entry name" value="HATPASE"/>
</dbReference>
<dbReference type="GO" id="GO:0016020">
    <property type="term" value="C:membrane"/>
    <property type="evidence" value="ECO:0007669"/>
    <property type="project" value="UniProtKB-SubCell"/>
</dbReference>
<organism evidence="10 11">
    <name type="scientific">Acrasis kona</name>
    <dbReference type="NCBI Taxonomy" id="1008807"/>
    <lineage>
        <taxon>Eukaryota</taxon>
        <taxon>Discoba</taxon>
        <taxon>Heterolobosea</taxon>
        <taxon>Tetramitia</taxon>
        <taxon>Eutetramitia</taxon>
        <taxon>Acrasidae</taxon>
        <taxon>Acrasis</taxon>
    </lineage>
</organism>
<dbReference type="PANTHER" id="PTHR42861">
    <property type="entry name" value="CALCIUM-TRANSPORTING ATPASE"/>
    <property type="match status" value="1"/>
</dbReference>
<proteinExistence type="predicted"/>
<dbReference type="Gene3D" id="1.20.1110.10">
    <property type="entry name" value="Calcium-transporting ATPase, transmembrane domain"/>
    <property type="match status" value="1"/>
</dbReference>
<dbReference type="SMART" id="SM00831">
    <property type="entry name" value="Cation_ATPase_N"/>
    <property type="match status" value="1"/>
</dbReference>